<dbReference type="OrthoDB" id="449052at2759"/>
<protein>
    <submittedName>
        <fullName evidence="5">CBS domain-containing protein</fullName>
    </submittedName>
</protein>
<dbReference type="InterPro" id="IPR046342">
    <property type="entry name" value="CBS_dom_sf"/>
</dbReference>
<feature type="domain" description="CBS" evidence="4">
    <location>
        <begin position="260"/>
        <end position="320"/>
    </location>
</feature>
<dbReference type="PANTHER" id="PTHR13780">
    <property type="entry name" value="AMP-ACTIVATED PROTEIN KINASE, GAMMA REGULATORY SUBUNIT"/>
    <property type="match status" value="1"/>
</dbReference>
<dbReference type="STRING" id="461836.A0A0L0D6H8"/>
<evidence type="ECO:0000259" key="4">
    <source>
        <dbReference type="PROSITE" id="PS51371"/>
    </source>
</evidence>
<keyword evidence="1" id="KW-0677">Repeat</keyword>
<dbReference type="CDD" id="cd02205">
    <property type="entry name" value="CBS_pair_SF"/>
    <property type="match status" value="2"/>
</dbReference>
<dbReference type="Proteomes" id="UP000054408">
    <property type="component" value="Unassembled WGS sequence"/>
</dbReference>
<dbReference type="OMA" id="TDIMKVI"/>
<feature type="domain" description="CBS" evidence="4">
    <location>
        <begin position="20"/>
        <end position="77"/>
    </location>
</feature>
<reference evidence="5 6" key="1">
    <citation type="submission" date="2010-05" db="EMBL/GenBank/DDBJ databases">
        <title>The Genome Sequence of Thecamonas trahens ATCC 50062.</title>
        <authorList>
            <consortium name="The Broad Institute Genome Sequencing Platform"/>
            <person name="Russ C."/>
            <person name="Cuomo C."/>
            <person name="Shea T."/>
            <person name="Young S.K."/>
            <person name="Zeng Q."/>
            <person name="Koehrsen M."/>
            <person name="Haas B."/>
            <person name="Borodovsky M."/>
            <person name="Guigo R."/>
            <person name="Alvarado L."/>
            <person name="Berlin A."/>
            <person name="Bochicchio J."/>
            <person name="Borenstein D."/>
            <person name="Chapman S."/>
            <person name="Chen Z."/>
            <person name="Freedman E."/>
            <person name="Gellesch M."/>
            <person name="Goldberg J."/>
            <person name="Griggs A."/>
            <person name="Gujja S."/>
            <person name="Heilman E."/>
            <person name="Heiman D."/>
            <person name="Hepburn T."/>
            <person name="Howarth C."/>
            <person name="Jen D."/>
            <person name="Larson L."/>
            <person name="Mehta T."/>
            <person name="Park D."/>
            <person name="Pearson M."/>
            <person name="Roberts A."/>
            <person name="Saif S."/>
            <person name="Shenoy N."/>
            <person name="Sisk P."/>
            <person name="Stolte C."/>
            <person name="Sykes S."/>
            <person name="Thomson T."/>
            <person name="Walk T."/>
            <person name="White J."/>
            <person name="Yandava C."/>
            <person name="Burger G."/>
            <person name="Gray M.W."/>
            <person name="Holland P.W.H."/>
            <person name="King N."/>
            <person name="Lang F.B.F."/>
            <person name="Roger A.J."/>
            <person name="Ruiz-Trillo I."/>
            <person name="Lander E."/>
            <person name="Nusbaum C."/>
        </authorList>
    </citation>
    <scope>NUCLEOTIDE SEQUENCE [LARGE SCALE GENOMIC DNA]</scope>
    <source>
        <strain evidence="5 6">ATCC 50062</strain>
    </source>
</reference>
<evidence type="ECO:0000313" key="6">
    <source>
        <dbReference type="Proteomes" id="UP000054408"/>
    </source>
</evidence>
<proteinExistence type="predicted"/>
<accession>A0A0L0D6H8</accession>
<dbReference type="SMART" id="SM00116">
    <property type="entry name" value="CBS"/>
    <property type="match status" value="4"/>
</dbReference>
<dbReference type="InterPro" id="IPR050511">
    <property type="entry name" value="AMPK_gamma/SDS23_families"/>
</dbReference>
<dbReference type="InterPro" id="IPR000644">
    <property type="entry name" value="CBS_dom"/>
</dbReference>
<dbReference type="Pfam" id="PF00571">
    <property type="entry name" value="CBS"/>
    <property type="match status" value="4"/>
</dbReference>
<evidence type="ECO:0000256" key="3">
    <source>
        <dbReference type="PROSITE-ProRule" id="PRU00703"/>
    </source>
</evidence>
<dbReference type="eggNOG" id="ENOG502SF5B">
    <property type="taxonomic scope" value="Eukaryota"/>
</dbReference>
<feature type="domain" description="CBS" evidence="4">
    <location>
        <begin position="105"/>
        <end position="166"/>
    </location>
</feature>
<dbReference type="SUPFAM" id="SSF54631">
    <property type="entry name" value="CBS-domain pair"/>
    <property type="match status" value="2"/>
</dbReference>
<evidence type="ECO:0000256" key="2">
    <source>
        <dbReference type="ARBA" id="ARBA00023122"/>
    </source>
</evidence>
<keyword evidence="2 3" id="KW-0129">CBS domain</keyword>
<dbReference type="EMBL" id="GL349449">
    <property type="protein sequence ID" value="KNC47987.1"/>
    <property type="molecule type" value="Genomic_DNA"/>
</dbReference>
<sequence length="320" mass="33920">MSSTINPVYEYLHTLTVGDVNRDLTMVVADASDDINEVVTSMASHGITSLPVVKDGACVGHVDSLDIVSHIVAAAPSEAEMAADEADRIEMFRRAIRMLAVEHIMDASGRDPYVPLHKHQPITTALSLFALGIHRCPVVSEDGTVVSLLSQSDILAHLTGIASDDSINHLERGHLGQFAEQELAALGLDHTDNLVVVAESDSVWSALKRLQANNVTAVAVTDASGKLVADLSATTLRGLVFDSYPLLLDSIHNFLATHVKNPSPPVVCSASTSFGQACQDMASAHVHRLWCVDAAGTPVGVFSATDAMRTIANVAFTADP</sequence>
<gene>
    <name evidence="5" type="ORF">AMSG_04222</name>
</gene>
<keyword evidence="6" id="KW-1185">Reference proteome</keyword>
<dbReference type="PROSITE" id="PS51371">
    <property type="entry name" value="CBS"/>
    <property type="match status" value="4"/>
</dbReference>
<evidence type="ECO:0000256" key="1">
    <source>
        <dbReference type="ARBA" id="ARBA00022737"/>
    </source>
</evidence>
<dbReference type="GeneID" id="25563775"/>
<feature type="domain" description="CBS" evidence="4">
    <location>
        <begin position="190"/>
        <end position="250"/>
    </location>
</feature>
<dbReference type="PANTHER" id="PTHR13780:SF36">
    <property type="entry name" value="CBS DOMAIN-CONTAINING PROTEIN"/>
    <property type="match status" value="1"/>
</dbReference>
<dbReference type="AlphaFoldDB" id="A0A0L0D6H8"/>
<name>A0A0L0D6H8_THETB</name>
<dbReference type="RefSeq" id="XP_013759004.1">
    <property type="nucleotide sequence ID" value="XM_013903550.1"/>
</dbReference>
<organism evidence="5 6">
    <name type="scientific">Thecamonas trahens ATCC 50062</name>
    <dbReference type="NCBI Taxonomy" id="461836"/>
    <lineage>
        <taxon>Eukaryota</taxon>
        <taxon>Apusozoa</taxon>
        <taxon>Apusomonadida</taxon>
        <taxon>Apusomonadidae</taxon>
        <taxon>Thecamonas</taxon>
    </lineage>
</organism>
<dbReference type="Gene3D" id="3.10.580.10">
    <property type="entry name" value="CBS-domain"/>
    <property type="match status" value="2"/>
</dbReference>
<evidence type="ECO:0000313" key="5">
    <source>
        <dbReference type="EMBL" id="KNC47987.1"/>
    </source>
</evidence>